<dbReference type="GO" id="GO:0035435">
    <property type="term" value="P:phosphate ion transmembrane transport"/>
    <property type="evidence" value="ECO:0007669"/>
    <property type="project" value="TreeGrafter"/>
</dbReference>
<feature type="transmembrane region" description="Helical" evidence="11">
    <location>
        <begin position="172"/>
        <end position="195"/>
    </location>
</feature>
<keyword evidence="4" id="KW-1003">Cell membrane</keyword>
<keyword evidence="6 11" id="KW-0812">Transmembrane</keyword>
<dbReference type="GO" id="GO:0005886">
    <property type="term" value="C:plasma membrane"/>
    <property type="evidence" value="ECO:0007669"/>
    <property type="project" value="UniProtKB-SubCell"/>
</dbReference>
<comment type="similarity">
    <text evidence="2">Belongs to the inorganic phosphate transporter (PiT) (TC 2.A.20) family. Pit subfamily.</text>
</comment>
<evidence type="ECO:0000313" key="13">
    <source>
        <dbReference type="Proteomes" id="UP000240996"/>
    </source>
</evidence>
<name>A0A2T4YRM1_9SPHN</name>
<dbReference type="Pfam" id="PF01384">
    <property type="entry name" value="PHO4"/>
    <property type="match status" value="1"/>
</dbReference>
<dbReference type="PANTHER" id="PTHR11101">
    <property type="entry name" value="PHOSPHATE TRANSPORTER"/>
    <property type="match status" value="1"/>
</dbReference>
<keyword evidence="9 11" id="KW-0472">Membrane</keyword>
<keyword evidence="7" id="KW-0769">Symport</keyword>
<evidence type="ECO:0000256" key="3">
    <source>
        <dbReference type="ARBA" id="ARBA00022448"/>
    </source>
</evidence>
<dbReference type="InterPro" id="IPR001204">
    <property type="entry name" value="Phos_transporter"/>
</dbReference>
<evidence type="ECO:0000256" key="9">
    <source>
        <dbReference type="ARBA" id="ARBA00023136"/>
    </source>
</evidence>
<feature type="transmembrane region" description="Helical" evidence="11">
    <location>
        <begin position="95"/>
        <end position="114"/>
    </location>
</feature>
<evidence type="ECO:0000256" key="4">
    <source>
        <dbReference type="ARBA" id="ARBA00022475"/>
    </source>
</evidence>
<keyword evidence="8 11" id="KW-1133">Transmembrane helix</keyword>
<keyword evidence="3 11" id="KW-0813">Transport</keyword>
<dbReference type="Proteomes" id="UP000240996">
    <property type="component" value="Unassembled WGS sequence"/>
</dbReference>
<comment type="subcellular location">
    <subcellularLocation>
        <location evidence="1">Cell membrane</location>
        <topology evidence="1">Multi-pass membrane protein</topology>
    </subcellularLocation>
    <subcellularLocation>
        <location evidence="11">Membrane</location>
        <topology evidence="11">Multi-pass membrane protein</topology>
    </subcellularLocation>
</comment>
<gene>
    <name evidence="12" type="ORF">C8J24_2404</name>
</gene>
<evidence type="ECO:0000256" key="10">
    <source>
        <dbReference type="ARBA" id="ARBA00047348"/>
    </source>
</evidence>
<evidence type="ECO:0000256" key="8">
    <source>
        <dbReference type="ARBA" id="ARBA00022989"/>
    </source>
</evidence>
<evidence type="ECO:0000256" key="1">
    <source>
        <dbReference type="ARBA" id="ARBA00004651"/>
    </source>
</evidence>
<feature type="transmembrane region" description="Helical" evidence="11">
    <location>
        <begin position="142"/>
        <end position="165"/>
    </location>
</feature>
<evidence type="ECO:0000256" key="6">
    <source>
        <dbReference type="ARBA" id="ARBA00022692"/>
    </source>
</evidence>
<organism evidence="12 13">
    <name type="scientific">Sphingomonas aerolata</name>
    <dbReference type="NCBI Taxonomy" id="185951"/>
    <lineage>
        <taxon>Bacteria</taxon>
        <taxon>Pseudomonadati</taxon>
        <taxon>Pseudomonadota</taxon>
        <taxon>Alphaproteobacteria</taxon>
        <taxon>Sphingomonadales</taxon>
        <taxon>Sphingomonadaceae</taxon>
        <taxon>Sphingomonas</taxon>
    </lineage>
</organism>
<feature type="transmembrane region" description="Helical" evidence="11">
    <location>
        <begin position="244"/>
        <end position="266"/>
    </location>
</feature>
<dbReference type="AlphaFoldDB" id="A0A2T4YRM1"/>
<reference evidence="12 13" key="1">
    <citation type="submission" date="2018-04" db="EMBL/GenBank/DDBJ databases">
        <title>Genomic Encyclopedia of Type Strains, Phase III (KMG-III): the genomes of soil and plant-associated and newly described type strains.</title>
        <authorList>
            <person name="Whitman W."/>
        </authorList>
    </citation>
    <scope>NUCLEOTIDE SEQUENCE [LARGE SCALE GENOMIC DNA]</scope>
    <source>
        <strain evidence="12 13">NW12</strain>
    </source>
</reference>
<evidence type="ECO:0000256" key="5">
    <source>
        <dbReference type="ARBA" id="ARBA00022592"/>
    </source>
</evidence>
<evidence type="ECO:0000256" key="11">
    <source>
        <dbReference type="RuleBase" id="RU363058"/>
    </source>
</evidence>
<evidence type="ECO:0000256" key="7">
    <source>
        <dbReference type="ARBA" id="ARBA00022847"/>
    </source>
</evidence>
<protein>
    <recommendedName>
        <fullName evidence="11">Phosphate transporter</fullName>
    </recommendedName>
</protein>
<comment type="catalytic activity">
    <reaction evidence="10">
        <text>phosphate(in) + H(+)(in) = phosphate(out) + H(+)(out)</text>
        <dbReference type="Rhea" id="RHEA:29939"/>
        <dbReference type="ChEBI" id="CHEBI:15378"/>
        <dbReference type="ChEBI" id="CHEBI:43474"/>
    </reaction>
</comment>
<keyword evidence="5 11" id="KW-0592">Phosphate transport</keyword>
<sequence>MGGRALRGVRHCVILVSPRGDASRCHKVVIVRADCAIMATSPLTVDAIDRAPRSGPRLDHDLHPAGRWIFLAILLGGLAYAGFSIATDTAQVGETLAVGAFAFLGLALLIALGFEFVNGFHDTANAVATVIYTHSMPAPLAVVWSGFFNFVGVMTSSGAVAYSIITLLPVDLILNVGSAGGFAMIFALLLAAILWNLATWAVGLPNSSSHALIGSILGVGLANQLINGGADGTSGVDMAQVTKVLSALAFSPVVGFVGALLMLLVMKRFLRDRKLYEAPESDTPPPRGIRALLIGTCTAVSFAHGSNDGQKGMGLIMLILIGCAPTAYALNRTMPESATPAFVQSARAASSAYAAHADGTPSTVEAARARVTTALKSKQVAEPVVYGALATLSNDVTRRIEGYGSLGKVPAAATSNLRNDMYLVLDTTKLVAADKTAQARFTAQEITELKTYGGGLEQGTRYIPIWVKVTVALALGLGTMVGWKRIVVTVGERIGKSHLTYGMGASAELVAAATILMADRFGLPVSTTHILSSGVAGASVANGGGLQRRTLVNMGLAWIMTLPVAMLLSGGLYWMLLGVAHALGR</sequence>
<feature type="transmembrane region" description="Helical" evidence="11">
    <location>
        <begin position="65"/>
        <end position="83"/>
    </location>
</feature>
<dbReference type="EMBL" id="PZZN01000002">
    <property type="protein sequence ID" value="PTM46164.1"/>
    <property type="molecule type" value="Genomic_DNA"/>
</dbReference>
<dbReference type="GO" id="GO:0005315">
    <property type="term" value="F:phosphate transmembrane transporter activity"/>
    <property type="evidence" value="ECO:0007669"/>
    <property type="project" value="InterPro"/>
</dbReference>
<evidence type="ECO:0000256" key="2">
    <source>
        <dbReference type="ARBA" id="ARBA00005342"/>
    </source>
</evidence>
<accession>A0A2T4YRM1</accession>
<comment type="caution">
    <text evidence="12">The sequence shown here is derived from an EMBL/GenBank/DDBJ whole genome shotgun (WGS) entry which is preliminary data.</text>
</comment>
<proteinExistence type="inferred from homology"/>
<dbReference type="GO" id="GO:0015293">
    <property type="term" value="F:symporter activity"/>
    <property type="evidence" value="ECO:0007669"/>
    <property type="project" value="UniProtKB-KW"/>
</dbReference>
<evidence type="ECO:0000313" key="12">
    <source>
        <dbReference type="EMBL" id="PTM46164.1"/>
    </source>
</evidence>
<keyword evidence="13" id="KW-1185">Reference proteome</keyword>
<feature type="transmembrane region" description="Helical" evidence="11">
    <location>
        <begin position="556"/>
        <end position="576"/>
    </location>
</feature>
<dbReference type="PANTHER" id="PTHR11101:SF65">
    <property type="entry name" value="LOW-AFFINITY INORGANIC PHOSPHATE TRANSPORTER PITA-RELATED"/>
    <property type="match status" value="1"/>
</dbReference>